<evidence type="ECO:0000256" key="1">
    <source>
        <dbReference type="ARBA" id="ARBA00004651"/>
    </source>
</evidence>
<evidence type="ECO:0000256" key="3">
    <source>
        <dbReference type="ARBA" id="ARBA00022475"/>
    </source>
</evidence>
<accession>A0ABP3CGU1</accession>
<feature type="domain" description="Type II secretion system protein GspF" evidence="8">
    <location>
        <begin position="274"/>
        <end position="395"/>
    </location>
</feature>
<comment type="caution">
    <text evidence="9">The sequence shown here is derived from an EMBL/GenBank/DDBJ whole genome shotgun (WGS) entry which is preliminary data.</text>
</comment>
<feature type="transmembrane region" description="Helical" evidence="7">
    <location>
        <begin position="170"/>
        <end position="199"/>
    </location>
</feature>
<proteinExistence type="inferred from homology"/>
<dbReference type="Gene3D" id="1.20.81.30">
    <property type="entry name" value="Type II secretion system (T2SS), domain F"/>
    <property type="match status" value="2"/>
</dbReference>
<evidence type="ECO:0000256" key="2">
    <source>
        <dbReference type="ARBA" id="ARBA00005745"/>
    </source>
</evidence>
<keyword evidence="4 7" id="KW-0812">Transmembrane</keyword>
<feature type="transmembrane region" description="Helical" evidence="7">
    <location>
        <begin position="376"/>
        <end position="397"/>
    </location>
</feature>
<evidence type="ECO:0000256" key="7">
    <source>
        <dbReference type="SAM" id="Phobius"/>
    </source>
</evidence>
<dbReference type="PANTHER" id="PTHR30012:SF0">
    <property type="entry name" value="TYPE II SECRETION SYSTEM PROTEIN F-RELATED"/>
    <property type="match status" value="1"/>
</dbReference>
<dbReference type="RefSeq" id="WP_304987844.1">
    <property type="nucleotide sequence ID" value="NZ_BAAACR010000002.1"/>
</dbReference>
<dbReference type="PANTHER" id="PTHR30012">
    <property type="entry name" value="GENERAL SECRETION PATHWAY PROTEIN"/>
    <property type="match status" value="1"/>
</dbReference>
<dbReference type="PRINTS" id="PR00812">
    <property type="entry name" value="BCTERIALGSPF"/>
</dbReference>
<dbReference type="InterPro" id="IPR018076">
    <property type="entry name" value="T2SS_GspF_dom"/>
</dbReference>
<keyword evidence="6 7" id="KW-0472">Membrane</keyword>
<sequence length="404" mass="43401">MKMFSYRACAADGQIRCGVVAAESAPAAVRALAAEGNTALDIRERRTVRMPSVPILHGGITPEDRIAFLHELAALLGAGMPVHEALGHIRTGVASDSVYGRLVCALHADVLRGLSLSQAMELRDARAFAPSLVGMVRAGEESGRLDTILHEAAEVAAEAHILRESLRSALAYPFFLLAATAVSVLLMIIFVLPVFAVLLRDLGAELPLPTRILLGLSDAVAAHPYALPVAAAAVLMSGVLCRRVPRLCLYADAFLLRVPVLGTFVRLVAWQTILRTLTILLRSGIRLDSAVGLASSVTGNRALSLRLERMEQRLVEGRTFSQVVARESSLPELLRGMLSAGEAAGDPERLLVHAADYCRRRADVYAARMEALAEPLMISLVGCIIFFVVLSVLLPIFDAMDAMM</sequence>
<feature type="domain" description="Type II secretion system protein GspF" evidence="8">
    <location>
        <begin position="68"/>
        <end position="193"/>
    </location>
</feature>
<keyword evidence="10" id="KW-1185">Reference proteome</keyword>
<dbReference type="InterPro" id="IPR003004">
    <property type="entry name" value="GspF/PilC"/>
</dbReference>
<comment type="similarity">
    <text evidence="2">Belongs to the GSP F family.</text>
</comment>
<name>A0ABP3CGU1_9FIRM</name>
<dbReference type="Proteomes" id="UP001500399">
    <property type="component" value="Unassembled WGS sequence"/>
</dbReference>
<evidence type="ECO:0000313" key="10">
    <source>
        <dbReference type="Proteomes" id="UP001500399"/>
    </source>
</evidence>
<dbReference type="InterPro" id="IPR042094">
    <property type="entry name" value="T2SS_GspF_sf"/>
</dbReference>
<evidence type="ECO:0000256" key="6">
    <source>
        <dbReference type="ARBA" id="ARBA00023136"/>
    </source>
</evidence>
<organism evidence="9 10">
    <name type="scientific">Selenomonas dianae</name>
    <dbReference type="NCBI Taxonomy" id="135079"/>
    <lineage>
        <taxon>Bacteria</taxon>
        <taxon>Bacillati</taxon>
        <taxon>Bacillota</taxon>
        <taxon>Negativicutes</taxon>
        <taxon>Selenomonadales</taxon>
        <taxon>Selenomonadaceae</taxon>
        <taxon>Selenomonas</taxon>
    </lineage>
</organism>
<dbReference type="Pfam" id="PF00482">
    <property type="entry name" value="T2SSF"/>
    <property type="match status" value="2"/>
</dbReference>
<keyword evidence="3" id="KW-1003">Cell membrane</keyword>
<evidence type="ECO:0000313" key="9">
    <source>
        <dbReference type="EMBL" id="GAA0204335.1"/>
    </source>
</evidence>
<evidence type="ECO:0000256" key="4">
    <source>
        <dbReference type="ARBA" id="ARBA00022692"/>
    </source>
</evidence>
<feature type="transmembrane region" description="Helical" evidence="7">
    <location>
        <begin position="219"/>
        <end position="241"/>
    </location>
</feature>
<reference evidence="10" key="1">
    <citation type="journal article" date="2019" name="Int. J. Syst. Evol. Microbiol.">
        <title>The Global Catalogue of Microorganisms (GCM) 10K type strain sequencing project: providing services to taxonomists for standard genome sequencing and annotation.</title>
        <authorList>
            <consortium name="The Broad Institute Genomics Platform"/>
            <consortium name="The Broad Institute Genome Sequencing Center for Infectious Disease"/>
            <person name="Wu L."/>
            <person name="Ma J."/>
        </authorList>
    </citation>
    <scope>NUCLEOTIDE SEQUENCE [LARGE SCALE GENOMIC DNA]</scope>
    <source>
        <strain evidence="10">JCM 8542</strain>
    </source>
</reference>
<evidence type="ECO:0000259" key="8">
    <source>
        <dbReference type="Pfam" id="PF00482"/>
    </source>
</evidence>
<protein>
    <submittedName>
        <fullName evidence="9">Type II secretion system F family protein</fullName>
    </submittedName>
</protein>
<comment type="subcellular location">
    <subcellularLocation>
        <location evidence="1">Cell membrane</location>
        <topology evidence="1">Multi-pass membrane protein</topology>
    </subcellularLocation>
</comment>
<dbReference type="EMBL" id="BAAACR010000002">
    <property type="protein sequence ID" value="GAA0204335.1"/>
    <property type="molecule type" value="Genomic_DNA"/>
</dbReference>
<gene>
    <name evidence="9" type="ORF">GCM10008919_04560</name>
</gene>
<keyword evidence="5 7" id="KW-1133">Transmembrane helix</keyword>
<evidence type="ECO:0000256" key="5">
    <source>
        <dbReference type="ARBA" id="ARBA00022989"/>
    </source>
</evidence>